<name>A0A9X1RZK6_9MICO</name>
<dbReference type="InterPro" id="IPR023213">
    <property type="entry name" value="CAT-like_dom_sf"/>
</dbReference>
<proteinExistence type="predicted"/>
<dbReference type="Gene3D" id="3.30.559.30">
    <property type="entry name" value="Nonribosomal peptide synthetase, condensation domain"/>
    <property type="match status" value="1"/>
</dbReference>
<organism evidence="1 2">
    <name type="scientific">Microbacterium tenebrionis</name>
    <dbReference type="NCBI Taxonomy" id="2830665"/>
    <lineage>
        <taxon>Bacteria</taxon>
        <taxon>Bacillati</taxon>
        <taxon>Actinomycetota</taxon>
        <taxon>Actinomycetes</taxon>
        <taxon>Micrococcales</taxon>
        <taxon>Microbacteriaceae</taxon>
        <taxon>Microbacterium</taxon>
    </lineage>
</organism>
<comment type="caution">
    <text evidence="1">The sequence shown here is derived from an EMBL/GenBank/DDBJ whole genome shotgun (WGS) entry which is preliminary data.</text>
</comment>
<dbReference type="AlphaFoldDB" id="A0A9X1RZK6"/>
<keyword evidence="2" id="KW-1185">Reference proteome</keyword>
<evidence type="ECO:0000313" key="2">
    <source>
        <dbReference type="Proteomes" id="UP001139289"/>
    </source>
</evidence>
<gene>
    <name evidence="1" type="ORF">KEC56_01955</name>
</gene>
<dbReference type="EMBL" id="JAGTTM010000001">
    <property type="protein sequence ID" value="MCC2028302.1"/>
    <property type="molecule type" value="Genomic_DNA"/>
</dbReference>
<protein>
    <submittedName>
        <fullName evidence="1">Peptide synthetase</fullName>
    </submittedName>
</protein>
<sequence length="437" mass="47684">MRLTNVAQMELPQGELHSLRLRMDEGRGEDLPVSFDQRRHVEAGERPGSWMAIAFRVRGADRDALAAAWMQVVRRHGALNTVFDRTGSGRLVLERRPVTGSVWRRHPVPEGTRSRDALRRILDADCTPLSRPSHLLALLVPDDGEDDPRPVAVIGSDHAHVDMWSLLILTRDLLSASEGMLDAEPAASFAEHSALLEQAPSAPAEITARWHRVLDDGAGAMPRFPLDLGDLDELKDEVVVVRDVMDAAEFADFEERAAEHGVRPTALALSVLTALTRSMADAPLRAVFPVHSRNESRWHDSTGWFITNSVIECIDDDPVSCASAVRDALTLGSHPLAPILAPYGGMPEAPGMFAISWLDTRRLPAVQDDLSIQYVSAVTRTDGVMIWFIVNGSGMHLRCRYPDTPQARASVGAWLDGVVLGMRATAGAAAQPSGQPV</sequence>
<dbReference type="SUPFAM" id="SSF52777">
    <property type="entry name" value="CoA-dependent acyltransferases"/>
    <property type="match status" value="2"/>
</dbReference>
<evidence type="ECO:0000313" key="1">
    <source>
        <dbReference type="EMBL" id="MCC2028302.1"/>
    </source>
</evidence>
<dbReference type="Proteomes" id="UP001139289">
    <property type="component" value="Unassembled WGS sequence"/>
</dbReference>
<dbReference type="Gene3D" id="3.30.559.10">
    <property type="entry name" value="Chloramphenicol acetyltransferase-like domain"/>
    <property type="match status" value="1"/>
</dbReference>
<dbReference type="RefSeq" id="WP_227529596.1">
    <property type="nucleotide sequence ID" value="NZ_JAGTTM010000001.1"/>
</dbReference>
<accession>A0A9X1RZK6</accession>
<reference evidence="1" key="1">
    <citation type="submission" date="2021-04" db="EMBL/GenBank/DDBJ databases">
        <title>Microbacterium tenobrionis sp. nov. and Microbacterium allomyrinae sp. nov., isolated from larvae of Tenobrio molitor and Allomyrina dichotoma, respectively.</title>
        <authorList>
            <person name="Lee S.D."/>
        </authorList>
    </citation>
    <scope>NUCLEOTIDE SEQUENCE</scope>
    <source>
        <strain evidence="1">YMB-B2</strain>
    </source>
</reference>